<dbReference type="eggNOG" id="COG0666">
    <property type="taxonomic scope" value="Bacteria"/>
</dbReference>
<reference evidence="2 3" key="1">
    <citation type="submission" date="2007-07" db="EMBL/GenBank/DDBJ databases">
        <title>Complete sequence of chromosome of Xanthobacter autotrophicus Py2.</title>
        <authorList>
            <consortium name="US DOE Joint Genome Institute"/>
            <person name="Copeland A."/>
            <person name="Lucas S."/>
            <person name="Lapidus A."/>
            <person name="Barry K."/>
            <person name="Glavina del Rio T."/>
            <person name="Hammon N."/>
            <person name="Israni S."/>
            <person name="Dalin E."/>
            <person name="Tice H."/>
            <person name="Pitluck S."/>
            <person name="Sims D."/>
            <person name="Brettin T."/>
            <person name="Bruce D."/>
            <person name="Detter J.C."/>
            <person name="Han C."/>
            <person name="Tapia R."/>
            <person name="Brainard J."/>
            <person name="Schmutz J."/>
            <person name="Larimer F."/>
            <person name="Land M."/>
            <person name="Hauser L."/>
            <person name="Kyrpides N."/>
            <person name="Kim E."/>
            <person name="Ensigns S.A."/>
            <person name="Richardson P."/>
        </authorList>
    </citation>
    <scope>NUCLEOTIDE SEQUENCE [LARGE SCALE GENOMIC DNA]</scope>
    <source>
        <strain evidence="3">ATCC BAA-1158 / Py2</strain>
    </source>
</reference>
<dbReference type="Pfam" id="PF12796">
    <property type="entry name" value="Ank_2"/>
    <property type="match status" value="1"/>
</dbReference>
<dbReference type="AlphaFoldDB" id="A7ICP7"/>
<feature type="repeat" description="ANK" evidence="1">
    <location>
        <begin position="48"/>
        <end position="72"/>
    </location>
</feature>
<dbReference type="InterPro" id="IPR002110">
    <property type="entry name" value="Ankyrin_rpt"/>
</dbReference>
<dbReference type="STRING" id="78245.Xaut_0534"/>
<organism evidence="2 3">
    <name type="scientific">Xanthobacter autotrophicus (strain ATCC BAA-1158 / Py2)</name>
    <dbReference type="NCBI Taxonomy" id="78245"/>
    <lineage>
        <taxon>Bacteria</taxon>
        <taxon>Pseudomonadati</taxon>
        <taxon>Pseudomonadota</taxon>
        <taxon>Alphaproteobacteria</taxon>
        <taxon>Hyphomicrobiales</taxon>
        <taxon>Xanthobacteraceae</taxon>
        <taxon>Xanthobacter</taxon>
    </lineage>
</organism>
<keyword evidence="3" id="KW-1185">Reference proteome</keyword>
<dbReference type="EMBL" id="CP000781">
    <property type="protein sequence ID" value="ABS65790.1"/>
    <property type="molecule type" value="Genomic_DNA"/>
</dbReference>
<accession>A7ICP7</accession>
<dbReference type="Gene3D" id="1.25.40.20">
    <property type="entry name" value="Ankyrin repeat-containing domain"/>
    <property type="match status" value="1"/>
</dbReference>
<evidence type="ECO:0000313" key="2">
    <source>
        <dbReference type="EMBL" id="ABS65790.1"/>
    </source>
</evidence>
<dbReference type="InterPro" id="IPR036770">
    <property type="entry name" value="Ankyrin_rpt-contain_sf"/>
</dbReference>
<dbReference type="SUPFAM" id="SSF48403">
    <property type="entry name" value="Ankyrin repeat"/>
    <property type="match status" value="1"/>
</dbReference>
<dbReference type="OrthoDB" id="8446609at2"/>
<evidence type="ECO:0000313" key="3">
    <source>
        <dbReference type="Proteomes" id="UP000002417"/>
    </source>
</evidence>
<proteinExistence type="predicted"/>
<protein>
    <submittedName>
        <fullName evidence="2">Uncharacterized protein</fullName>
    </submittedName>
</protein>
<gene>
    <name evidence="2" type="ordered locus">Xaut_0534</name>
</gene>
<evidence type="ECO:0000256" key="1">
    <source>
        <dbReference type="PROSITE-ProRule" id="PRU00023"/>
    </source>
</evidence>
<name>A7ICP7_XANP2</name>
<dbReference type="PROSITE" id="PS50088">
    <property type="entry name" value="ANK_REPEAT"/>
    <property type="match status" value="1"/>
</dbReference>
<keyword evidence="1" id="KW-0040">ANK repeat</keyword>
<dbReference type="HOGENOM" id="CLU_1937297_0_0_5"/>
<dbReference type="Proteomes" id="UP000002417">
    <property type="component" value="Chromosome"/>
</dbReference>
<dbReference type="KEGG" id="xau:Xaut_0534"/>
<dbReference type="PROSITE" id="PS50297">
    <property type="entry name" value="ANK_REP_REGION"/>
    <property type="match status" value="1"/>
</dbReference>
<sequence>MPGETPEQRKRAERHRQFLEAADIGDAVRVQKFLDSGGIDVNHAQPRTGLTALHIAAARNAVAVVRILAASGLCDPALKDAQGRTAATLAVTVARNPALGRYLADLQYKTGVAAVQRAGQSGKLTGQGEA</sequence>